<dbReference type="Gene3D" id="3.40.50.10860">
    <property type="entry name" value="Leucine Dehydrogenase, chain A, domain 1"/>
    <property type="match status" value="1"/>
</dbReference>
<dbReference type="InterPro" id="IPR041470">
    <property type="entry name" value="GCP_N"/>
</dbReference>
<feature type="compositionally biased region" description="Gly residues" evidence="12">
    <location>
        <begin position="585"/>
        <end position="594"/>
    </location>
</feature>
<evidence type="ECO:0000256" key="8">
    <source>
        <dbReference type="ARBA" id="ARBA00023002"/>
    </source>
</evidence>
<dbReference type="Pfam" id="PF17681">
    <property type="entry name" value="GCP_N_terminal"/>
    <property type="match status" value="1"/>
</dbReference>
<feature type="region of interest" description="Disordered" evidence="12">
    <location>
        <begin position="585"/>
        <end position="631"/>
    </location>
</feature>
<organism evidence="14 15">
    <name type="scientific">Mortierella alpina</name>
    <name type="common">Oleaginous fungus</name>
    <name type="synonym">Mortierella renispora</name>
    <dbReference type="NCBI Taxonomy" id="64518"/>
    <lineage>
        <taxon>Eukaryota</taxon>
        <taxon>Fungi</taxon>
        <taxon>Fungi incertae sedis</taxon>
        <taxon>Mucoromycota</taxon>
        <taxon>Mortierellomycotina</taxon>
        <taxon>Mortierellomycetes</taxon>
        <taxon>Mortierellales</taxon>
        <taxon>Mortierellaceae</taxon>
        <taxon>Mortierella</taxon>
    </lineage>
</organism>
<dbReference type="InterPro" id="IPR006095">
    <property type="entry name" value="Glu/Leu/Phe/Val/Trp_DH"/>
</dbReference>
<dbReference type="GO" id="GO:0007020">
    <property type="term" value="P:microtubule nucleation"/>
    <property type="evidence" value="ECO:0007669"/>
    <property type="project" value="InterPro"/>
</dbReference>
<dbReference type="Pfam" id="PF02812">
    <property type="entry name" value="ELFV_dehydrog_N"/>
    <property type="match status" value="1"/>
</dbReference>
<evidence type="ECO:0000256" key="12">
    <source>
        <dbReference type="SAM" id="MobiDB-lite"/>
    </source>
</evidence>
<dbReference type="GO" id="GO:0051321">
    <property type="term" value="P:meiotic cell cycle"/>
    <property type="evidence" value="ECO:0007669"/>
    <property type="project" value="TreeGrafter"/>
</dbReference>
<dbReference type="InterPro" id="IPR006097">
    <property type="entry name" value="Glu/Leu/Phe/Val/Trp_DH_dimer"/>
</dbReference>
<feature type="domain" description="Glutamate/phenylalanine/leucine/valine/L-tryptophan dehydrogenase C-terminal" evidence="13">
    <location>
        <begin position="1134"/>
        <end position="1413"/>
    </location>
</feature>
<evidence type="ECO:0000256" key="6">
    <source>
        <dbReference type="ARBA" id="ARBA00022490"/>
    </source>
</evidence>
<feature type="region of interest" description="Disordered" evidence="12">
    <location>
        <begin position="1"/>
        <end position="70"/>
    </location>
</feature>
<evidence type="ECO:0000256" key="2">
    <source>
        <dbReference type="ARBA" id="ARBA00004245"/>
    </source>
</evidence>
<protein>
    <recommendedName>
        <fullName evidence="5">glutamate dehydrogenase [NAD(P)(+)]</fullName>
        <ecNumber evidence="5">1.4.1.3</ecNumber>
    </recommendedName>
</protein>
<dbReference type="GO" id="GO:0000930">
    <property type="term" value="C:gamma-tubulin complex"/>
    <property type="evidence" value="ECO:0007669"/>
    <property type="project" value="TreeGrafter"/>
</dbReference>
<evidence type="ECO:0000256" key="4">
    <source>
        <dbReference type="ARBA" id="ARBA00010337"/>
    </source>
</evidence>
<dbReference type="Gene3D" id="1.20.120.1900">
    <property type="entry name" value="Gamma-tubulin complex, C-terminal domain"/>
    <property type="match status" value="1"/>
</dbReference>
<keyword evidence="8 11" id="KW-0560">Oxidoreductase</keyword>
<keyword evidence="6" id="KW-0963">Cytoplasm</keyword>
<dbReference type="GO" id="GO:0000922">
    <property type="term" value="C:spindle pole"/>
    <property type="evidence" value="ECO:0007669"/>
    <property type="project" value="InterPro"/>
</dbReference>
<dbReference type="GO" id="GO:0031122">
    <property type="term" value="P:cytoplasmic microtubule organization"/>
    <property type="evidence" value="ECO:0007669"/>
    <property type="project" value="TreeGrafter"/>
</dbReference>
<dbReference type="GO" id="GO:0044732">
    <property type="term" value="C:mitotic spindle pole body"/>
    <property type="evidence" value="ECO:0007669"/>
    <property type="project" value="TreeGrafter"/>
</dbReference>
<dbReference type="GO" id="GO:0051225">
    <property type="term" value="P:spindle assembly"/>
    <property type="evidence" value="ECO:0007669"/>
    <property type="project" value="TreeGrafter"/>
</dbReference>
<keyword evidence="9" id="KW-0496">Mitochondrion</keyword>
<evidence type="ECO:0000313" key="14">
    <source>
        <dbReference type="EMBL" id="KAG9320374.1"/>
    </source>
</evidence>
<evidence type="ECO:0000256" key="3">
    <source>
        <dbReference type="ARBA" id="ARBA00006382"/>
    </source>
</evidence>
<dbReference type="Gene3D" id="3.40.50.720">
    <property type="entry name" value="NAD(P)-binding Rossmann-like Domain"/>
    <property type="match status" value="1"/>
</dbReference>
<proteinExistence type="inferred from homology"/>
<dbReference type="InterPro" id="IPR033524">
    <property type="entry name" value="Glu/Leu/Phe/Val_DH_AS"/>
</dbReference>
<keyword evidence="10" id="KW-0206">Cytoskeleton</keyword>
<dbReference type="GO" id="GO:0004353">
    <property type="term" value="F:glutamate dehydrogenase [NAD(P)+] activity"/>
    <property type="evidence" value="ECO:0007669"/>
    <property type="project" value="UniProtKB-EC"/>
</dbReference>
<evidence type="ECO:0000256" key="1">
    <source>
        <dbReference type="ARBA" id="ARBA00004173"/>
    </source>
</evidence>
<dbReference type="InterPro" id="IPR007259">
    <property type="entry name" value="GCP"/>
</dbReference>
<reference evidence="14" key="1">
    <citation type="submission" date="2021-07" db="EMBL/GenBank/DDBJ databases">
        <title>Draft genome of Mortierella alpina, strain LL118, isolated from an aspen leaf litter sample.</title>
        <authorList>
            <person name="Yang S."/>
            <person name="Vinatzer B.A."/>
        </authorList>
    </citation>
    <scope>NUCLEOTIDE SEQUENCE</scope>
    <source>
        <strain evidence="14">LL118</strain>
    </source>
</reference>
<comment type="similarity">
    <text evidence="3 11">Belongs to the Glu/Leu/Phe/Val dehydrogenases family.</text>
</comment>
<dbReference type="Proteomes" id="UP000717515">
    <property type="component" value="Unassembled WGS sequence"/>
</dbReference>
<dbReference type="Pfam" id="PF04130">
    <property type="entry name" value="GCP_C_terminal"/>
    <property type="match status" value="1"/>
</dbReference>
<evidence type="ECO:0000256" key="7">
    <source>
        <dbReference type="ARBA" id="ARBA00022701"/>
    </source>
</evidence>
<dbReference type="PANTHER" id="PTHR19302">
    <property type="entry name" value="GAMMA TUBULIN COMPLEX PROTEIN"/>
    <property type="match status" value="1"/>
</dbReference>
<feature type="compositionally biased region" description="Polar residues" evidence="12">
    <location>
        <begin position="1"/>
        <end position="12"/>
    </location>
</feature>
<gene>
    <name evidence="14" type="ORF">KVV02_005593</name>
</gene>
<dbReference type="GO" id="GO:0051011">
    <property type="term" value="F:microtubule minus-end binding"/>
    <property type="evidence" value="ECO:0007669"/>
    <property type="project" value="TreeGrafter"/>
</dbReference>
<evidence type="ECO:0000256" key="10">
    <source>
        <dbReference type="ARBA" id="ARBA00023212"/>
    </source>
</evidence>
<dbReference type="PRINTS" id="PR00082">
    <property type="entry name" value="GLFDHDRGNASE"/>
</dbReference>
<dbReference type="InterPro" id="IPR046346">
    <property type="entry name" value="Aminoacid_DH-like_N_sf"/>
</dbReference>
<dbReference type="FunFam" id="1.20.120.1900:FF:000011">
    <property type="entry name" value="Spindle pole body component"/>
    <property type="match status" value="1"/>
</dbReference>
<dbReference type="GO" id="GO:0043015">
    <property type="term" value="F:gamma-tubulin binding"/>
    <property type="evidence" value="ECO:0007669"/>
    <property type="project" value="InterPro"/>
</dbReference>
<evidence type="ECO:0000256" key="11">
    <source>
        <dbReference type="RuleBase" id="RU004417"/>
    </source>
</evidence>
<dbReference type="CDD" id="cd01076">
    <property type="entry name" value="NAD_bind_1_Glu_DH"/>
    <property type="match status" value="1"/>
</dbReference>
<dbReference type="InterPro" id="IPR036291">
    <property type="entry name" value="NAD(P)-bd_dom_sf"/>
</dbReference>
<evidence type="ECO:0000259" key="13">
    <source>
        <dbReference type="SMART" id="SM00839"/>
    </source>
</evidence>
<feature type="compositionally biased region" description="Polar residues" evidence="12">
    <location>
        <begin position="45"/>
        <end position="57"/>
    </location>
</feature>
<comment type="similarity">
    <text evidence="4">Belongs to the TUBGCP family.</text>
</comment>
<dbReference type="GO" id="GO:0005739">
    <property type="term" value="C:mitochondrion"/>
    <property type="evidence" value="ECO:0007669"/>
    <property type="project" value="UniProtKB-SubCell"/>
</dbReference>
<dbReference type="PANTHER" id="PTHR19302:SF13">
    <property type="entry name" value="GAMMA-TUBULIN COMPLEX COMPONENT 2"/>
    <property type="match status" value="1"/>
</dbReference>
<evidence type="ECO:0000256" key="5">
    <source>
        <dbReference type="ARBA" id="ARBA00012889"/>
    </source>
</evidence>
<dbReference type="GO" id="GO:0005874">
    <property type="term" value="C:microtubule"/>
    <property type="evidence" value="ECO:0007669"/>
    <property type="project" value="UniProtKB-KW"/>
</dbReference>
<comment type="subcellular location">
    <subcellularLocation>
        <location evidence="2">Cytoplasm</location>
        <location evidence="2">Cytoskeleton</location>
    </subcellularLocation>
    <subcellularLocation>
        <location evidence="1">Mitochondrion</location>
    </subcellularLocation>
</comment>
<name>A0A9P7ZY04_MORAP</name>
<accession>A0A9P7ZY04</accession>
<dbReference type="GO" id="GO:0006520">
    <property type="term" value="P:amino acid metabolic process"/>
    <property type="evidence" value="ECO:0007669"/>
    <property type="project" value="InterPro"/>
</dbReference>
<dbReference type="InterPro" id="IPR033922">
    <property type="entry name" value="NAD_bind_Glu_DH"/>
</dbReference>
<keyword evidence="7" id="KW-0493">Microtubule</keyword>
<comment type="caution">
    <text evidence="14">The sequence shown here is derived from an EMBL/GenBank/DDBJ whole genome shotgun (WGS) entry which is preliminary data.</text>
</comment>
<evidence type="ECO:0000256" key="9">
    <source>
        <dbReference type="ARBA" id="ARBA00023128"/>
    </source>
</evidence>
<feature type="compositionally biased region" description="Polar residues" evidence="12">
    <location>
        <begin position="618"/>
        <end position="631"/>
    </location>
</feature>
<sequence length="1417" mass="157783">MTSRPQRPQRPSTLAEYSFPGMSAAPAGPSSVGPGKRHSKGAPSESLTRTGAESGTSGVRARADSMPARNREMSGLFAEDLLKKISSKITGDSTVRRHDTSNDEKSHLRAPLNSRIASKHHMDNETNPRHGELQNAGSMSFKMQETAIIEDVLFIMMGIEGKYIRIVHPATNAQNQDVEYVHKEFRTDDSLDPSLRDLASRVLPLASIYLSLDAFVELHSRFEYGFVSHALCAAIRSLLKEYLILIAQLENQFRTSPDFTLQKLWYYIQPTMQTLSSLDVLVGVIREAGKREEPDDDDIEALLSPKEGIPQECKGGSILAIIAAGMFNMSGDPVTKKLYGYILSKASVPYITMLESWIHKGEIHDPYEEFMIVESRKVSKENIKEDFNDAYWEQRYTIREKYVPSFLVPLKTKILLAGKYLNVIRECGIHLSTSKRDPGSSSTGHSATSTNYAERNDVLAALSGGTLVDTIEAAYQYANRKLLDLLLKDKELLGRLRSMKRYFFLDQSDYFTHFLDLASVELKRPSKEVSLTKLQSLMDLVLRNPSSVTVNDAFKEDLKVDMSHLSLVDQLLRIINVGGLVQGLGQGQAKGKGPGMPERMDSRYSTLSKDPRARTHSRANSGGTQYQQGSNDSWQDEIASVMGSVSAMEGIMAASQELPAPSKGNLSGIDALTLDYSVKFPLSLVISRKALTKYQLLFRHLLYLKHGEQVLCNTWTEHAKLPVWKNASPELKQWRGRVFSLRARMLTFVQQFAYYVCSEVLEPNWSDLASKLARVSTVDQVLQIHSDFLDTCLNECMLTNSKLLRIYSKLMSTCIKFTNYTDRFTRALSAMETQLDEEEAAMAPANQIQQIEQAMRRLNEFEDGFIYHLKLLIDALNFYSATETVQFLCLVVRLDYNQFYANQTSDTLQQPAQTLSAAIRLHRATTVFATPVARGLSTHVTNAACEDHEPSFLGSVETFYDRVSAAKISGVSEKSLMGIKAVDSVLSVKFPVEIDDDTHIILEGYRAQHSRHRLPTKGGIRFSDEVDLQEVEALASLMTYKCAVVDVPFGGAKGGVRINPKNFTPSQLERITRRYTMELCQKNFIGPGIDVPAPDVGTGPREMSWIMDTYRQFNPQDVNAAGCVTGKPISQGGVRGRNEATGLGVYYGVREFLQFPEVQKMTGLSGEMAGKTVIVQGFGNVGYWAAKFFYNNGAKIIGIGEHDVSVFDPNGLDVEAIFKYRAQKGSFRGFGQAEIIEEPIKVMERECDILIPAALERQIGLKNVKKIKAKIIGEAANGPITPAAHDYLVSQGKVVIPDLLLNAGGVTVSYFEWLKNLSHVRFGRMSRKWEEAGKSKLLTLVEENAGRQLTAQERRAVIHGAEEHELVYSGLEDTMIDACEETRATAALKDTDFRTAALVNAIQKISTVTTQSGQIFL</sequence>
<dbReference type="InterPro" id="IPR040457">
    <property type="entry name" value="GCP_C"/>
</dbReference>
<dbReference type="GO" id="GO:0000278">
    <property type="term" value="P:mitotic cell cycle"/>
    <property type="evidence" value="ECO:0007669"/>
    <property type="project" value="TreeGrafter"/>
</dbReference>
<dbReference type="SUPFAM" id="SSF51735">
    <property type="entry name" value="NAD(P)-binding Rossmann-fold domains"/>
    <property type="match status" value="1"/>
</dbReference>
<dbReference type="EMBL" id="JAIFTL010000296">
    <property type="protein sequence ID" value="KAG9320374.1"/>
    <property type="molecule type" value="Genomic_DNA"/>
</dbReference>
<dbReference type="EC" id="1.4.1.3" evidence="5"/>
<dbReference type="FunFam" id="3.40.50.720:FF:000100">
    <property type="entry name" value="Glutamate dehydrogenase 1, mitochondrial"/>
    <property type="match status" value="1"/>
</dbReference>
<dbReference type="InterPro" id="IPR042241">
    <property type="entry name" value="GCP_C_sf"/>
</dbReference>
<dbReference type="SMART" id="SM00839">
    <property type="entry name" value="ELFV_dehydrog"/>
    <property type="match status" value="1"/>
</dbReference>
<evidence type="ECO:0000313" key="15">
    <source>
        <dbReference type="Proteomes" id="UP000717515"/>
    </source>
</evidence>
<dbReference type="Pfam" id="PF00208">
    <property type="entry name" value="ELFV_dehydrog"/>
    <property type="match status" value="1"/>
</dbReference>
<dbReference type="PROSITE" id="PS00074">
    <property type="entry name" value="GLFV_DEHYDROGENASE"/>
    <property type="match status" value="1"/>
</dbReference>
<dbReference type="SUPFAM" id="SSF53223">
    <property type="entry name" value="Aminoacid dehydrogenase-like, N-terminal domain"/>
    <property type="match status" value="1"/>
</dbReference>
<dbReference type="InterPro" id="IPR006096">
    <property type="entry name" value="Glu/Leu/Phe/Val/Trp_DH_C"/>
</dbReference>